<organism evidence="1">
    <name type="scientific">Arundo donax</name>
    <name type="common">Giant reed</name>
    <name type="synonym">Donax arundinaceus</name>
    <dbReference type="NCBI Taxonomy" id="35708"/>
    <lineage>
        <taxon>Eukaryota</taxon>
        <taxon>Viridiplantae</taxon>
        <taxon>Streptophyta</taxon>
        <taxon>Embryophyta</taxon>
        <taxon>Tracheophyta</taxon>
        <taxon>Spermatophyta</taxon>
        <taxon>Magnoliopsida</taxon>
        <taxon>Liliopsida</taxon>
        <taxon>Poales</taxon>
        <taxon>Poaceae</taxon>
        <taxon>PACMAD clade</taxon>
        <taxon>Arundinoideae</taxon>
        <taxon>Arundineae</taxon>
        <taxon>Arundo</taxon>
    </lineage>
</organism>
<protein>
    <submittedName>
        <fullName evidence="1">Uncharacterized protein</fullName>
    </submittedName>
</protein>
<reference evidence="1" key="1">
    <citation type="submission" date="2014-09" db="EMBL/GenBank/DDBJ databases">
        <authorList>
            <person name="Magalhaes I.L.F."/>
            <person name="Oliveira U."/>
            <person name="Santos F.R."/>
            <person name="Vidigal T.H.D.A."/>
            <person name="Brescovit A.D."/>
            <person name="Santos A.J."/>
        </authorList>
    </citation>
    <scope>NUCLEOTIDE SEQUENCE</scope>
    <source>
        <tissue evidence="1">Shoot tissue taken approximately 20 cm above the soil surface</tissue>
    </source>
</reference>
<accession>A0A0A9DPK0</accession>
<dbReference type="AlphaFoldDB" id="A0A0A9DPK0"/>
<proteinExistence type="predicted"/>
<dbReference type="EMBL" id="GBRH01212203">
    <property type="protein sequence ID" value="JAD85692.1"/>
    <property type="molecule type" value="Transcribed_RNA"/>
</dbReference>
<sequence>MGGFVYNKNMVILVNNVQRDVLRLCPQRLQLQHRAAYQVPSLHHL</sequence>
<reference evidence="1" key="2">
    <citation type="journal article" date="2015" name="Data Brief">
        <title>Shoot transcriptome of the giant reed, Arundo donax.</title>
        <authorList>
            <person name="Barrero R.A."/>
            <person name="Guerrero F.D."/>
            <person name="Moolhuijzen P."/>
            <person name="Goolsby J.A."/>
            <person name="Tidwell J."/>
            <person name="Bellgard S.E."/>
            <person name="Bellgard M.I."/>
        </authorList>
    </citation>
    <scope>NUCLEOTIDE SEQUENCE</scope>
    <source>
        <tissue evidence="1">Shoot tissue taken approximately 20 cm above the soil surface</tissue>
    </source>
</reference>
<evidence type="ECO:0000313" key="1">
    <source>
        <dbReference type="EMBL" id="JAD85692.1"/>
    </source>
</evidence>
<name>A0A0A9DPK0_ARUDO</name>